<feature type="domain" description="RNA polymerase sigma factor 70 region 4 type 2" evidence="8">
    <location>
        <begin position="120"/>
        <end position="171"/>
    </location>
</feature>
<dbReference type="InterPro" id="IPR007627">
    <property type="entry name" value="RNA_pol_sigma70_r2"/>
</dbReference>
<evidence type="ECO:0000313" key="9">
    <source>
        <dbReference type="EMBL" id="TFV45070.1"/>
    </source>
</evidence>
<organism evidence="9 10">
    <name type="scientific">Bradyrhizobium niftali</name>
    <dbReference type="NCBI Taxonomy" id="2560055"/>
    <lineage>
        <taxon>Bacteria</taxon>
        <taxon>Pseudomonadati</taxon>
        <taxon>Pseudomonadota</taxon>
        <taxon>Alphaproteobacteria</taxon>
        <taxon>Hyphomicrobiales</taxon>
        <taxon>Nitrobacteraceae</taxon>
        <taxon>Bradyrhizobium</taxon>
    </lineage>
</organism>
<dbReference type="SUPFAM" id="SSF88659">
    <property type="entry name" value="Sigma3 and sigma4 domains of RNA polymerase sigma factors"/>
    <property type="match status" value="1"/>
</dbReference>
<sequence length="180" mass="19846">MNPNDDRKKFTTVVAPYLADAHAFARWLTHNRADAEDVVQEACIRAFRALPRFSGPNARAWLLTIVRNTAFTLLKEKKAAALVGLDELSETDRFSVERGNERDAAGSPEAALIAAADAAKLEAFIAALPAEFREVLVLRDIQGLEYREIAGITGSPIGTVMSRLARARHRLIARMKQESC</sequence>
<comment type="caution">
    <text evidence="9">The sequence shown here is derived from an EMBL/GenBank/DDBJ whole genome shotgun (WGS) entry which is preliminary data.</text>
</comment>
<keyword evidence="3 6" id="KW-0731">Sigma factor</keyword>
<dbReference type="PANTHER" id="PTHR43133:SF25">
    <property type="entry name" value="RNA POLYMERASE SIGMA FACTOR RFAY-RELATED"/>
    <property type="match status" value="1"/>
</dbReference>
<evidence type="ECO:0000256" key="2">
    <source>
        <dbReference type="ARBA" id="ARBA00023015"/>
    </source>
</evidence>
<dbReference type="RefSeq" id="WP_135176603.1">
    <property type="nucleotide sequence ID" value="NZ_SPQT01000016.1"/>
</dbReference>
<protein>
    <recommendedName>
        <fullName evidence="6">RNA polymerase sigma factor</fullName>
    </recommendedName>
</protein>
<keyword evidence="10" id="KW-1185">Reference proteome</keyword>
<evidence type="ECO:0000256" key="6">
    <source>
        <dbReference type="RuleBase" id="RU000716"/>
    </source>
</evidence>
<dbReference type="GO" id="GO:0016987">
    <property type="term" value="F:sigma factor activity"/>
    <property type="evidence" value="ECO:0007669"/>
    <property type="project" value="UniProtKB-KW"/>
</dbReference>
<evidence type="ECO:0000256" key="3">
    <source>
        <dbReference type="ARBA" id="ARBA00023082"/>
    </source>
</evidence>
<dbReference type="InterPro" id="IPR013324">
    <property type="entry name" value="RNA_pol_sigma_r3/r4-like"/>
</dbReference>
<dbReference type="SUPFAM" id="SSF88946">
    <property type="entry name" value="Sigma2 domain of RNA polymerase sigma factors"/>
    <property type="match status" value="1"/>
</dbReference>
<dbReference type="Pfam" id="PF04542">
    <property type="entry name" value="Sigma70_r2"/>
    <property type="match status" value="1"/>
</dbReference>
<feature type="domain" description="RNA polymerase sigma-70 region 2" evidence="7">
    <location>
        <begin position="14"/>
        <end position="78"/>
    </location>
</feature>
<comment type="similarity">
    <text evidence="1 6">Belongs to the sigma-70 factor family. ECF subfamily.</text>
</comment>
<accession>A0A4Y9LN82</accession>
<keyword evidence="5 6" id="KW-0804">Transcription</keyword>
<name>A0A4Y9LN82_9BRAD</name>
<dbReference type="PANTHER" id="PTHR43133">
    <property type="entry name" value="RNA POLYMERASE ECF-TYPE SIGMA FACTO"/>
    <property type="match status" value="1"/>
</dbReference>
<dbReference type="InterPro" id="IPR036388">
    <property type="entry name" value="WH-like_DNA-bd_sf"/>
</dbReference>
<dbReference type="PROSITE" id="PS01063">
    <property type="entry name" value="SIGMA70_ECF"/>
    <property type="match status" value="1"/>
</dbReference>
<reference evidence="9 10" key="1">
    <citation type="submission" date="2019-03" db="EMBL/GenBank/DDBJ databases">
        <title>Bradyrhizobium diversity isolated from nodules of Chamaecrista fasciculata.</title>
        <authorList>
            <person name="Klepa M.S."/>
            <person name="Urquiaga M.O."/>
            <person name="Hungria M."/>
            <person name="Delamuta J.R."/>
        </authorList>
    </citation>
    <scope>NUCLEOTIDE SEQUENCE [LARGE SCALE GENOMIC DNA]</scope>
    <source>
        <strain evidence="9 10">CNPSo 3448</strain>
    </source>
</reference>
<dbReference type="Proteomes" id="UP000297966">
    <property type="component" value="Unassembled WGS sequence"/>
</dbReference>
<dbReference type="InterPro" id="IPR013249">
    <property type="entry name" value="RNA_pol_sigma70_r4_t2"/>
</dbReference>
<dbReference type="GO" id="GO:0006352">
    <property type="term" value="P:DNA-templated transcription initiation"/>
    <property type="evidence" value="ECO:0007669"/>
    <property type="project" value="InterPro"/>
</dbReference>
<dbReference type="NCBIfam" id="TIGR02937">
    <property type="entry name" value="sigma70-ECF"/>
    <property type="match status" value="1"/>
</dbReference>
<dbReference type="GO" id="GO:0003677">
    <property type="term" value="F:DNA binding"/>
    <property type="evidence" value="ECO:0007669"/>
    <property type="project" value="UniProtKB-KW"/>
</dbReference>
<evidence type="ECO:0000259" key="8">
    <source>
        <dbReference type="Pfam" id="PF08281"/>
    </source>
</evidence>
<proteinExistence type="inferred from homology"/>
<dbReference type="InterPro" id="IPR014284">
    <property type="entry name" value="RNA_pol_sigma-70_dom"/>
</dbReference>
<dbReference type="EMBL" id="SPQT01000016">
    <property type="protein sequence ID" value="TFV45070.1"/>
    <property type="molecule type" value="Genomic_DNA"/>
</dbReference>
<dbReference type="CDD" id="cd06171">
    <property type="entry name" value="Sigma70_r4"/>
    <property type="match status" value="1"/>
</dbReference>
<dbReference type="InterPro" id="IPR000838">
    <property type="entry name" value="RNA_pol_sigma70_ECF_CS"/>
</dbReference>
<evidence type="ECO:0000313" key="10">
    <source>
        <dbReference type="Proteomes" id="UP000297966"/>
    </source>
</evidence>
<evidence type="ECO:0000256" key="4">
    <source>
        <dbReference type="ARBA" id="ARBA00023125"/>
    </source>
</evidence>
<dbReference type="InterPro" id="IPR039425">
    <property type="entry name" value="RNA_pol_sigma-70-like"/>
</dbReference>
<evidence type="ECO:0000256" key="1">
    <source>
        <dbReference type="ARBA" id="ARBA00010641"/>
    </source>
</evidence>
<dbReference type="Pfam" id="PF08281">
    <property type="entry name" value="Sigma70_r4_2"/>
    <property type="match status" value="1"/>
</dbReference>
<dbReference type="Gene3D" id="1.10.10.10">
    <property type="entry name" value="Winged helix-like DNA-binding domain superfamily/Winged helix DNA-binding domain"/>
    <property type="match status" value="1"/>
</dbReference>
<dbReference type="OrthoDB" id="9803470at2"/>
<dbReference type="InterPro" id="IPR013325">
    <property type="entry name" value="RNA_pol_sigma_r2"/>
</dbReference>
<keyword evidence="4 6" id="KW-0238">DNA-binding</keyword>
<dbReference type="AlphaFoldDB" id="A0A4Y9LN82"/>
<keyword evidence="2 6" id="KW-0805">Transcription regulation</keyword>
<gene>
    <name evidence="9" type="ORF">E4K65_26385</name>
</gene>
<evidence type="ECO:0000259" key="7">
    <source>
        <dbReference type="Pfam" id="PF04542"/>
    </source>
</evidence>
<dbReference type="Gene3D" id="1.10.1740.10">
    <property type="match status" value="1"/>
</dbReference>
<evidence type="ECO:0000256" key="5">
    <source>
        <dbReference type="ARBA" id="ARBA00023163"/>
    </source>
</evidence>